<sequence>MPRILSGAVVIKSWQSVDTVVEQIEPHLSRIKLLVSIYHVQSLSRFSRFKMSSLAKFIAAAAVGIAMSPFVSAAGNVTVKELTGGCSAYPGYDASAGQAGPWSMQVKDTDGGVLDNHGLTAIYSRGSTGIRWGYMAALDKAAVAQIPLQCVDGQGIQGRVPTGVSGYTWENLAVAEIPYDALLMYFVNGTEVKPYSHYTLNGTQIDGVFLGSEGYTTWGFKKETTSDQGTFWEARLLGANSEDPSTGKPLFDGEITGFLKVYGS</sequence>
<organism evidence="1 2">
    <name type="scientific">Colletotrichum scovillei</name>
    <dbReference type="NCBI Taxonomy" id="1209932"/>
    <lineage>
        <taxon>Eukaryota</taxon>
        <taxon>Fungi</taxon>
        <taxon>Dikarya</taxon>
        <taxon>Ascomycota</taxon>
        <taxon>Pezizomycotina</taxon>
        <taxon>Sordariomycetes</taxon>
        <taxon>Hypocreomycetidae</taxon>
        <taxon>Glomerellales</taxon>
        <taxon>Glomerellaceae</taxon>
        <taxon>Colletotrichum</taxon>
        <taxon>Colletotrichum acutatum species complex</taxon>
    </lineage>
</organism>
<accession>A0A9P7R624</accession>
<dbReference type="AlphaFoldDB" id="A0A9P7R624"/>
<evidence type="ECO:0000313" key="2">
    <source>
        <dbReference type="Proteomes" id="UP000699042"/>
    </source>
</evidence>
<gene>
    <name evidence="1" type="ORF">JMJ77_012671</name>
</gene>
<dbReference type="Proteomes" id="UP000699042">
    <property type="component" value="Unassembled WGS sequence"/>
</dbReference>
<protein>
    <submittedName>
        <fullName evidence="1">Uncharacterized protein</fullName>
    </submittedName>
</protein>
<reference evidence="1" key="1">
    <citation type="submission" date="2021-05" db="EMBL/GenBank/DDBJ databases">
        <title>Comparative genomics of three Colletotrichum scovillei strains and genetic complementation revealed genes involved fungal growth and virulence on chili pepper.</title>
        <authorList>
            <person name="Hsieh D.-K."/>
            <person name="Chuang S.-C."/>
            <person name="Chen C.-Y."/>
            <person name="Chao Y.-T."/>
            <person name="Lu M.-Y.J."/>
            <person name="Lee M.-H."/>
            <person name="Shih M.-C."/>
        </authorList>
    </citation>
    <scope>NUCLEOTIDE SEQUENCE</scope>
    <source>
        <strain evidence="1">Coll-153</strain>
    </source>
</reference>
<dbReference type="OrthoDB" id="3545468at2759"/>
<proteinExistence type="predicted"/>
<name>A0A9P7R624_9PEZI</name>
<evidence type="ECO:0000313" key="1">
    <source>
        <dbReference type="EMBL" id="KAG7049913.1"/>
    </source>
</evidence>
<comment type="caution">
    <text evidence="1">The sequence shown here is derived from an EMBL/GenBank/DDBJ whole genome shotgun (WGS) entry which is preliminary data.</text>
</comment>
<dbReference type="EMBL" id="JAESDN010000005">
    <property type="protein sequence ID" value="KAG7049913.1"/>
    <property type="molecule type" value="Genomic_DNA"/>
</dbReference>
<keyword evidence="2" id="KW-1185">Reference proteome</keyword>